<dbReference type="InterPro" id="IPR050602">
    <property type="entry name" value="Malonyl-ACP_OMT"/>
</dbReference>
<dbReference type="SUPFAM" id="SSF53335">
    <property type="entry name" value="S-adenosyl-L-methionine-dependent methyltransferases"/>
    <property type="match status" value="1"/>
</dbReference>
<evidence type="ECO:0000256" key="7">
    <source>
        <dbReference type="ARBA" id="ARBA00022756"/>
    </source>
</evidence>
<dbReference type="AlphaFoldDB" id="A0A5C1E8B0"/>
<comment type="pathway">
    <text evidence="2 8">Cofactor biosynthesis; biotin biosynthesis.</text>
</comment>
<evidence type="ECO:0000256" key="2">
    <source>
        <dbReference type="ARBA" id="ARBA00004746"/>
    </source>
</evidence>
<dbReference type="PANTHER" id="PTHR13090:SF1">
    <property type="entry name" value="ARGININE-HYDROXYLASE NDUFAF5, MITOCHONDRIAL"/>
    <property type="match status" value="1"/>
</dbReference>
<proteinExistence type="inferred from homology"/>
<keyword evidence="11" id="KW-1185">Reference proteome</keyword>
<gene>
    <name evidence="8 10" type="primary">bioC</name>
    <name evidence="10" type="ORF">OTERR_17150</name>
</gene>
<dbReference type="InterPro" id="IPR029063">
    <property type="entry name" value="SAM-dependent_MTases_sf"/>
</dbReference>
<comment type="function">
    <text evidence="8">Converts the free carboxyl group of a malonyl-thioester to its methyl ester by transfer of a methyl group from S-adenosyl-L-methionine (SAM). It allows to synthesize pimeloyl-ACP via the fatty acid synthetic pathway.</text>
</comment>
<feature type="domain" description="Methyltransferase type 11" evidence="9">
    <location>
        <begin position="57"/>
        <end position="163"/>
    </location>
</feature>
<comment type="similarity">
    <text evidence="8">Belongs to the methyltransferase superfamily.</text>
</comment>
<dbReference type="PANTHER" id="PTHR13090">
    <property type="entry name" value="ARGININE-HYDROXYLASE NDUFAF5, MITOCHONDRIAL"/>
    <property type="match status" value="1"/>
</dbReference>
<dbReference type="GO" id="GO:0010340">
    <property type="term" value="F:carboxyl-O-methyltransferase activity"/>
    <property type="evidence" value="ECO:0007669"/>
    <property type="project" value="UniProtKB-UniRule"/>
</dbReference>
<sequence length="280" mass="29233">MSTVPTRPTKHQVRAAFDRAARTYDAAAELQRQAVTGLLARLSTVTPCLAAHGAPLLDAGCGTGYALPLLARQFPRAPLVAADLAPAMVEAAQAVLAGVSGVSELPGKQAAAPQALCADLEALPLADASLGLYWSSLALQWCHLPHALGEARRLLRPGGTLAIATLGPGTFAELAQAFACVDRHRHVLAFDDANVLTATLADAGFAEVRLDSETLTVHYPDLRSLLAAIKAVGANQVGPGRRTVPLGRAGLARLAEAYEPFRTPAGLPLSYRVIYALARS</sequence>
<comment type="catalytic activity">
    <reaction evidence="1 8">
        <text>malonyl-[ACP] + S-adenosyl-L-methionine = malonyl-[ACP] methyl ester + S-adenosyl-L-homocysteine</text>
        <dbReference type="Rhea" id="RHEA:17105"/>
        <dbReference type="Rhea" id="RHEA-COMP:9623"/>
        <dbReference type="Rhea" id="RHEA-COMP:9954"/>
        <dbReference type="ChEBI" id="CHEBI:57856"/>
        <dbReference type="ChEBI" id="CHEBI:59789"/>
        <dbReference type="ChEBI" id="CHEBI:78449"/>
        <dbReference type="ChEBI" id="CHEBI:78845"/>
        <dbReference type="EC" id="2.1.1.197"/>
    </reaction>
</comment>
<dbReference type="GO" id="GO:0008757">
    <property type="term" value="F:S-adenosylmethionine-dependent methyltransferase activity"/>
    <property type="evidence" value="ECO:0007669"/>
    <property type="project" value="InterPro"/>
</dbReference>
<dbReference type="Proteomes" id="UP000323671">
    <property type="component" value="Chromosome"/>
</dbReference>
<reference evidence="10 11" key="1">
    <citation type="submission" date="2017-07" db="EMBL/GenBank/DDBJ databases">
        <title>Complete genome sequence of Oryzomicrobium terrae TPP412.</title>
        <authorList>
            <person name="Chiu L.-W."/>
            <person name="Lo K.-J."/>
            <person name="Tsai Y.-M."/>
            <person name="Lin S.-S."/>
            <person name="Kuo C.-H."/>
            <person name="Liu C.-T."/>
        </authorList>
    </citation>
    <scope>NUCLEOTIDE SEQUENCE [LARGE SCALE GENOMIC DNA]</scope>
    <source>
        <strain evidence="10 11">TPP412</strain>
    </source>
</reference>
<keyword evidence="4 8" id="KW-0489">Methyltransferase</keyword>
<dbReference type="InterPro" id="IPR013216">
    <property type="entry name" value="Methyltransf_11"/>
</dbReference>
<evidence type="ECO:0000256" key="4">
    <source>
        <dbReference type="ARBA" id="ARBA00022603"/>
    </source>
</evidence>
<dbReference type="RefSeq" id="WP_149425508.1">
    <property type="nucleotide sequence ID" value="NZ_CP022579.1"/>
</dbReference>
<dbReference type="Gene3D" id="3.40.50.150">
    <property type="entry name" value="Vaccinia Virus protein VP39"/>
    <property type="match status" value="1"/>
</dbReference>
<evidence type="ECO:0000256" key="8">
    <source>
        <dbReference type="HAMAP-Rule" id="MF_00835"/>
    </source>
</evidence>
<dbReference type="GO" id="GO:0009102">
    <property type="term" value="P:biotin biosynthetic process"/>
    <property type="evidence" value="ECO:0007669"/>
    <property type="project" value="UniProtKB-UniRule"/>
</dbReference>
<keyword evidence="7 8" id="KW-0093">Biotin biosynthesis</keyword>
<dbReference type="InterPro" id="IPR011814">
    <property type="entry name" value="BioC"/>
</dbReference>
<dbReference type="GO" id="GO:0102130">
    <property type="term" value="F:malonyl-CoA methyltransferase activity"/>
    <property type="evidence" value="ECO:0007669"/>
    <property type="project" value="UniProtKB-EC"/>
</dbReference>
<dbReference type="Pfam" id="PF08241">
    <property type="entry name" value="Methyltransf_11"/>
    <property type="match status" value="1"/>
</dbReference>
<evidence type="ECO:0000313" key="10">
    <source>
        <dbReference type="EMBL" id="QEL65191.1"/>
    </source>
</evidence>
<dbReference type="EMBL" id="CP022579">
    <property type="protein sequence ID" value="QEL65191.1"/>
    <property type="molecule type" value="Genomic_DNA"/>
</dbReference>
<keyword evidence="6 8" id="KW-0949">S-adenosyl-L-methionine</keyword>
<evidence type="ECO:0000256" key="6">
    <source>
        <dbReference type="ARBA" id="ARBA00022691"/>
    </source>
</evidence>
<dbReference type="GO" id="GO:0032259">
    <property type="term" value="P:methylation"/>
    <property type="evidence" value="ECO:0007669"/>
    <property type="project" value="UniProtKB-KW"/>
</dbReference>
<evidence type="ECO:0000256" key="1">
    <source>
        <dbReference type="ARBA" id="ARBA00000852"/>
    </source>
</evidence>
<accession>A0A5C1E8B0</accession>
<name>A0A5C1E8B0_9RHOO</name>
<dbReference type="UniPathway" id="UPA00078"/>
<dbReference type="KEGG" id="otr:OTERR_17150"/>
<protein>
    <recommendedName>
        <fullName evidence="3 8">Malonyl-[acyl-carrier protein] O-methyltransferase</fullName>
        <shortName evidence="8">Malonyl-ACP O-methyltransferase</shortName>
        <ecNumber evidence="3 8">2.1.1.197</ecNumber>
    </recommendedName>
    <alternativeName>
        <fullName evidence="8">Biotin synthesis protein BioC</fullName>
    </alternativeName>
</protein>
<dbReference type="NCBIfam" id="TIGR02072">
    <property type="entry name" value="BioC"/>
    <property type="match status" value="1"/>
</dbReference>
<evidence type="ECO:0000259" key="9">
    <source>
        <dbReference type="Pfam" id="PF08241"/>
    </source>
</evidence>
<dbReference type="EC" id="2.1.1.197" evidence="3 8"/>
<evidence type="ECO:0000313" key="11">
    <source>
        <dbReference type="Proteomes" id="UP000323671"/>
    </source>
</evidence>
<dbReference type="CDD" id="cd02440">
    <property type="entry name" value="AdoMet_MTases"/>
    <property type="match status" value="1"/>
</dbReference>
<evidence type="ECO:0000256" key="3">
    <source>
        <dbReference type="ARBA" id="ARBA00012327"/>
    </source>
</evidence>
<dbReference type="HAMAP" id="MF_00835">
    <property type="entry name" value="BioC"/>
    <property type="match status" value="1"/>
</dbReference>
<evidence type="ECO:0000256" key="5">
    <source>
        <dbReference type="ARBA" id="ARBA00022679"/>
    </source>
</evidence>
<organism evidence="10 11">
    <name type="scientific">Oryzomicrobium terrae</name>
    <dbReference type="NCBI Taxonomy" id="1735038"/>
    <lineage>
        <taxon>Bacteria</taxon>
        <taxon>Pseudomonadati</taxon>
        <taxon>Pseudomonadota</taxon>
        <taxon>Betaproteobacteria</taxon>
        <taxon>Rhodocyclales</taxon>
        <taxon>Rhodocyclaceae</taxon>
        <taxon>Oryzomicrobium</taxon>
    </lineage>
</organism>
<keyword evidence="5 8" id="KW-0808">Transferase</keyword>